<sequence length="293" mass="30869">MSSFNAFGFFALAAGRRVPTQLPGATYPIHHCHYTTSLKSSDNVNVAATLRVYSAAGDAPLPDNTIIFAVAKVYAPAGKPVDLVALYISAIPGDVNTDEYENTIPECPTFVYGVGHIPHNHTAQVFPDSSKAFTISISEYVNGSPKSSVIQCVFPATRRWLNVPSPRALSCTHLAPHILSQSGADTSTIADSPETPATPARRRKYAAIGSLSTSVVTPVHNTGAATLGNPVVRPASPFNAVAGPGPSTTSTYKTRSKKRRASTQSIPPTPDDGNDTDVADATPVKSKGKKAKR</sequence>
<organism evidence="2 3">
    <name type="scientific">Mycena albidolilacea</name>
    <dbReference type="NCBI Taxonomy" id="1033008"/>
    <lineage>
        <taxon>Eukaryota</taxon>
        <taxon>Fungi</taxon>
        <taxon>Dikarya</taxon>
        <taxon>Basidiomycota</taxon>
        <taxon>Agaricomycotina</taxon>
        <taxon>Agaricomycetes</taxon>
        <taxon>Agaricomycetidae</taxon>
        <taxon>Agaricales</taxon>
        <taxon>Marasmiineae</taxon>
        <taxon>Mycenaceae</taxon>
        <taxon>Mycena</taxon>
    </lineage>
</organism>
<dbReference type="AlphaFoldDB" id="A0AAD6Z6Z3"/>
<evidence type="ECO:0000313" key="3">
    <source>
        <dbReference type="Proteomes" id="UP001218218"/>
    </source>
</evidence>
<comment type="caution">
    <text evidence="2">The sequence shown here is derived from an EMBL/GenBank/DDBJ whole genome shotgun (WGS) entry which is preliminary data.</text>
</comment>
<dbReference type="Proteomes" id="UP001218218">
    <property type="component" value="Unassembled WGS sequence"/>
</dbReference>
<evidence type="ECO:0000313" key="2">
    <source>
        <dbReference type="EMBL" id="KAJ7309278.1"/>
    </source>
</evidence>
<feature type="region of interest" description="Disordered" evidence="1">
    <location>
        <begin position="224"/>
        <end position="293"/>
    </location>
</feature>
<proteinExistence type="predicted"/>
<accession>A0AAD6Z6Z3</accession>
<protein>
    <submittedName>
        <fullName evidence="2">Uncharacterized protein</fullName>
    </submittedName>
</protein>
<keyword evidence="3" id="KW-1185">Reference proteome</keyword>
<dbReference type="EMBL" id="JARIHO010000082">
    <property type="protein sequence ID" value="KAJ7309278.1"/>
    <property type="molecule type" value="Genomic_DNA"/>
</dbReference>
<gene>
    <name evidence="2" type="ORF">DFH08DRAFT_974760</name>
</gene>
<name>A0AAD6Z6Z3_9AGAR</name>
<evidence type="ECO:0000256" key="1">
    <source>
        <dbReference type="SAM" id="MobiDB-lite"/>
    </source>
</evidence>
<reference evidence="2" key="1">
    <citation type="submission" date="2023-03" db="EMBL/GenBank/DDBJ databases">
        <title>Massive genome expansion in bonnet fungi (Mycena s.s.) driven by repeated elements and novel gene families across ecological guilds.</title>
        <authorList>
            <consortium name="Lawrence Berkeley National Laboratory"/>
            <person name="Harder C.B."/>
            <person name="Miyauchi S."/>
            <person name="Viragh M."/>
            <person name="Kuo A."/>
            <person name="Thoen E."/>
            <person name="Andreopoulos B."/>
            <person name="Lu D."/>
            <person name="Skrede I."/>
            <person name="Drula E."/>
            <person name="Henrissat B."/>
            <person name="Morin E."/>
            <person name="Kohler A."/>
            <person name="Barry K."/>
            <person name="LaButti K."/>
            <person name="Morin E."/>
            <person name="Salamov A."/>
            <person name="Lipzen A."/>
            <person name="Mereny Z."/>
            <person name="Hegedus B."/>
            <person name="Baldrian P."/>
            <person name="Stursova M."/>
            <person name="Weitz H."/>
            <person name="Taylor A."/>
            <person name="Grigoriev I.V."/>
            <person name="Nagy L.G."/>
            <person name="Martin F."/>
            <person name="Kauserud H."/>
        </authorList>
    </citation>
    <scope>NUCLEOTIDE SEQUENCE</scope>
    <source>
        <strain evidence="2">CBHHK002</strain>
    </source>
</reference>